<proteinExistence type="predicted"/>
<organism evidence="2 3">
    <name type="scientific">Xylaria flabelliformis</name>
    <dbReference type="NCBI Taxonomy" id="2512241"/>
    <lineage>
        <taxon>Eukaryota</taxon>
        <taxon>Fungi</taxon>
        <taxon>Dikarya</taxon>
        <taxon>Ascomycota</taxon>
        <taxon>Pezizomycotina</taxon>
        <taxon>Sordariomycetes</taxon>
        <taxon>Xylariomycetidae</taxon>
        <taxon>Xylariales</taxon>
        <taxon>Xylariaceae</taxon>
        <taxon>Xylaria</taxon>
    </lineage>
</organism>
<keyword evidence="3" id="KW-1185">Reference proteome</keyword>
<feature type="compositionally biased region" description="Polar residues" evidence="1">
    <location>
        <begin position="184"/>
        <end position="194"/>
    </location>
</feature>
<evidence type="ECO:0000313" key="2">
    <source>
        <dbReference type="EMBL" id="TRX91891.1"/>
    </source>
</evidence>
<dbReference type="AlphaFoldDB" id="A0A553HVB1"/>
<comment type="caution">
    <text evidence="2">The sequence shown here is derived from an EMBL/GenBank/DDBJ whole genome shotgun (WGS) entry which is preliminary data.</text>
</comment>
<dbReference type="Proteomes" id="UP000319160">
    <property type="component" value="Unassembled WGS sequence"/>
</dbReference>
<evidence type="ECO:0000313" key="3">
    <source>
        <dbReference type="Proteomes" id="UP000319160"/>
    </source>
</evidence>
<gene>
    <name evidence="2" type="ORF">FHL15_007210</name>
</gene>
<name>A0A553HVB1_9PEZI</name>
<reference evidence="3" key="1">
    <citation type="submission" date="2019-06" db="EMBL/GenBank/DDBJ databases">
        <title>Draft genome sequence of the griseofulvin-producing fungus Xylaria cubensis strain G536.</title>
        <authorList>
            <person name="Mead M.E."/>
            <person name="Raja H.A."/>
            <person name="Steenwyk J.L."/>
            <person name="Knowles S.L."/>
            <person name="Oberlies N.H."/>
            <person name="Rokas A."/>
        </authorList>
    </citation>
    <scope>NUCLEOTIDE SEQUENCE [LARGE SCALE GENOMIC DNA]</scope>
    <source>
        <strain evidence="3">G536</strain>
    </source>
</reference>
<accession>A0A553HVB1</accession>
<evidence type="ECO:0000256" key="1">
    <source>
        <dbReference type="SAM" id="MobiDB-lite"/>
    </source>
</evidence>
<sequence>MAGIAPSLMDATCNTHNALRNITGYACGVTFSFKDSNNPPDMHYGVVSLQKCCDKVNAPVMRIPGNTGCEIQFCLADPVTSSYTETVQYGYATGTGTAAQTPAPYVTEDATVGPPAEVENCMQFVYEGDLPDDVSDQIRDASSWSVVRFYDDELPPEEVSAAVLASPAPASWTSAAANPWDEALSSSGATTTPTAVSSSQAKPSSSADRAGGSLIQHDRIGLKVWVIAAVAMIGLAVAL</sequence>
<dbReference type="OrthoDB" id="4744337at2759"/>
<feature type="compositionally biased region" description="Low complexity" evidence="1">
    <location>
        <begin position="195"/>
        <end position="207"/>
    </location>
</feature>
<protein>
    <submittedName>
        <fullName evidence="2">Uncharacterized protein</fullName>
    </submittedName>
</protein>
<feature type="region of interest" description="Disordered" evidence="1">
    <location>
        <begin position="183"/>
        <end position="210"/>
    </location>
</feature>
<dbReference type="EMBL" id="VFLP01000041">
    <property type="protein sequence ID" value="TRX91891.1"/>
    <property type="molecule type" value="Genomic_DNA"/>
</dbReference>